<feature type="transmembrane region" description="Helical" evidence="2">
    <location>
        <begin position="214"/>
        <end position="235"/>
    </location>
</feature>
<evidence type="ECO:0000256" key="2">
    <source>
        <dbReference type="SAM" id="Phobius"/>
    </source>
</evidence>
<evidence type="ECO:0000313" key="3">
    <source>
        <dbReference type="EMBL" id="HIT95430.1"/>
    </source>
</evidence>
<reference evidence="3" key="1">
    <citation type="submission" date="2020-10" db="EMBL/GenBank/DDBJ databases">
        <authorList>
            <person name="Gilroy R."/>
        </authorList>
    </citation>
    <scope>NUCLEOTIDE SEQUENCE</scope>
    <source>
        <strain evidence="3">ChiBcec7-5410</strain>
    </source>
</reference>
<feature type="region of interest" description="Disordered" evidence="1">
    <location>
        <begin position="1"/>
        <end position="68"/>
    </location>
</feature>
<feature type="transmembrane region" description="Helical" evidence="2">
    <location>
        <begin position="114"/>
        <end position="135"/>
    </location>
</feature>
<dbReference type="Proteomes" id="UP000824160">
    <property type="component" value="Unassembled WGS sequence"/>
</dbReference>
<proteinExistence type="predicted"/>
<feature type="transmembrane region" description="Helical" evidence="2">
    <location>
        <begin position="142"/>
        <end position="161"/>
    </location>
</feature>
<reference evidence="3" key="2">
    <citation type="journal article" date="2021" name="PeerJ">
        <title>Extensive microbial diversity within the chicken gut microbiome revealed by metagenomics and culture.</title>
        <authorList>
            <person name="Gilroy R."/>
            <person name="Ravi A."/>
            <person name="Getino M."/>
            <person name="Pursley I."/>
            <person name="Horton D.L."/>
            <person name="Alikhan N.F."/>
            <person name="Baker D."/>
            <person name="Gharbi K."/>
            <person name="Hall N."/>
            <person name="Watson M."/>
            <person name="Adriaenssens E.M."/>
            <person name="Foster-Nyarko E."/>
            <person name="Jarju S."/>
            <person name="Secka A."/>
            <person name="Antonio M."/>
            <person name="Oren A."/>
            <person name="Chaudhuri R.R."/>
            <person name="La Ragione R."/>
            <person name="Hildebrand F."/>
            <person name="Pallen M.J."/>
        </authorList>
    </citation>
    <scope>NUCLEOTIDE SEQUENCE</scope>
    <source>
        <strain evidence="3">ChiBcec7-5410</strain>
    </source>
</reference>
<dbReference type="AlphaFoldDB" id="A0A9D1H832"/>
<keyword evidence="2" id="KW-1133">Transmembrane helix</keyword>
<gene>
    <name evidence="3" type="ORF">IAC43_09605</name>
</gene>
<evidence type="ECO:0000313" key="4">
    <source>
        <dbReference type="Proteomes" id="UP000824160"/>
    </source>
</evidence>
<feature type="compositionally biased region" description="Polar residues" evidence="1">
    <location>
        <begin position="7"/>
        <end position="16"/>
    </location>
</feature>
<keyword evidence="2" id="KW-0472">Membrane</keyword>
<comment type="caution">
    <text evidence="3">The sequence shown here is derived from an EMBL/GenBank/DDBJ whole genome shotgun (WGS) entry which is preliminary data.</text>
</comment>
<dbReference type="EMBL" id="DVLW01000262">
    <property type="protein sequence ID" value="HIT95430.1"/>
    <property type="molecule type" value="Genomic_DNA"/>
</dbReference>
<keyword evidence="2" id="KW-0812">Transmembrane</keyword>
<evidence type="ECO:0000256" key="1">
    <source>
        <dbReference type="SAM" id="MobiDB-lite"/>
    </source>
</evidence>
<sequence length="238" mass="25010">MMYTAGTPGNTPTSFYSPARAAASGNQDESFVHSKPVNSTTYTGQPREPDSGIPETDRQAFAEQPSQSRPEMFYAPPRTVSSSSITPLTAALWGIMAAGVWLGCSSGIQVMPSMEQSCLSAALILLFIGWCGFSAAGQAGTLAALLAEGIGAGCVVAGIWAEKGDLLTVQNGILLMPGLLLPVTVWAAGNSIRNSGRIWNCLKNGKKAPDLRRFLLRMLAAEVVCGAVFAAGWLLRRG</sequence>
<feature type="transmembrane region" description="Helical" evidence="2">
    <location>
        <begin position="173"/>
        <end position="193"/>
    </location>
</feature>
<accession>A0A9D1H832</accession>
<name>A0A9D1H832_9FIRM</name>
<organism evidence="3 4">
    <name type="scientific">Candidatus Faecivivens stercoripullorum</name>
    <dbReference type="NCBI Taxonomy" id="2840805"/>
    <lineage>
        <taxon>Bacteria</taxon>
        <taxon>Bacillati</taxon>
        <taxon>Bacillota</taxon>
        <taxon>Clostridia</taxon>
        <taxon>Eubacteriales</taxon>
        <taxon>Oscillospiraceae</taxon>
        <taxon>Oscillospiraceae incertae sedis</taxon>
        <taxon>Candidatus Faecivivens</taxon>
    </lineage>
</organism>
<feature type="transmembrane region" description="Helical" evidence="2">
    <location>
        <begin position="88"/>
        <end position="108"/>
    </location>
</feature>
<protein>
    <submittedName>
        <fullName evidence="3">Uncharacterized protein</fullName>
    </submittedName>
</protein>
<feature type="compositionally biased region" description="Basic and acidic residues" evidence="1">
    <location>
        <begin position="47"/>
        <end position="60"/>
    </location>
</feature>